<sequence>MVGGDGAGDCNTHGWNAPGRRGRVPLRYRFRPAPADPPKLPDSRAFFACDPALTVRI</sequence>
<gene>
    <name evidence="2" type="ORF">SLNWT_5726</name>
</gene>
<dbReference type="AlphaFoldDB" id="A0A0B5F6V0"/>
<accession>A0A0B5F6V0</accession>
<reference evidence="2 3" key="1">
    <citation type="submission" date="2015-01" db="EMBL/GenBank/DDBJ databases">
        <title>Enhanced salinomycin production by adjusting the supply of polyketide extender units in Streptomyce albus DSM 41398.</title>
        <authorList>
            <person name="Lu C."/>
        </authorList>
    </citation>
    <scope>NUCLEOTIDE SEQUENCE [LARGE SCALE GENOMIC DNA]</scope>
    <source>
        <strain evidence="3">ATCC 21838 / DSM 41398 / FERM P-419 / JCM 4703 / NBRC 107858</strain>
    </source>
</reference>
<evidence type="ECO:0000313" key="2">
    <source>
        <dbReference type="EMBL" id="AJE86102.1"/>
    </source>
</evidence>
<name>A0A0B5F6V0_STRA4</name>
<dbReference type="KEGG" id="sals:SLNWT_5726"/>
<proteinExistence type="predicted"/>
<evidence type="ECO:0000313" key="3">
    <source>
        <dbReference type="Proteomes" id="UP000031523"/>
    </source>
</evidence>
<feature type="region of interest" description="Disordered" evidence="1">
    <location>
        <begin position="1"/>
        <end position="21"/>
    </location>
</feature>
<organism evidence="2 3">
    <name type="scientific">Streptomyces albus (strain ATCC 21838 / DSM 41398 / FERM P-419 / JCM 4703 / NBRC 107858)</name>
    <dbReference type="NCBI Taxonomy" id="1081613"/>
    <lineage>
        <taxon>Bacteria</taxon>
        <taxon>Bacillati</taxon>
        <taxon>Actinomycetota</taxon>
        <taxon>Actinomycetes</taxon>
        <taxon>Kitasatosporales</taxon>
        <taxon>Streptomycetaceae</taxon>
        <taxon>Streptomyces</taxon>
    </lineage>
</organism>
<evidence type="ECO:0000256" key="1">
    <source>
        <dbReference type="SAM" id="MobiDB-lite"/>
    </source>
</evidence>
<dbReference type="Proteomes" id="UP000031523">
    <property type="component" value="Chromosome"/>
</dbReference>
<dbReference type="EMBL" id="CP010519">
    <property type="protein sequence ID" value="AJE86102.1"/>
    <property type="molecule type" value="Genomic_DNA"/>
</dbReference>
<protein>
    <submittedName>
        <fullName evidence="2">Uncharacterized protein</fullName>
    </submittedName>
</protein>
<keyword evidence="3" id="KW-1185">Reference proteome</keyword>